<dbReference type="EMBL" id="BAAAQX010000010">
    <property type="protein sequence ID" value="GAA2208909.1"/>
    <property type="molecule type" value="Genomic_DNA"/>
</dbReference>
<dbReference type="InterPro" id="IPR035985">
    <property type="entry name" value="Ubiquitin-activating_enz"/>
</dbReference>
<dbReference type="InterPro" id="IPR045886">
    <property type="entry name" value="ThiF/MoeB/HesA"/>
</dbReference>
<keyword evidence="3" id="KW-1185">Reference proteome</keyword>
<dbReference type="InterPro" id="IPR000594">
    <property type="entry name" value="ThiF_NAD_FAD-bd"/>
</dbReference>
<dbReference type="PANTHER" id="PTHR10953">
    <property type="entry name" value="UBIQUITIN-ACTIVATING ENZYME E1"/>
    <property type="match status" value="1"/>
</dbReference>
<proteinExistence type="predicted"/>
<dbReference type="SUPFAM" id="SSF69572">
    <property type="entry name" value="Activating enzymes of the ubiquitin-like proteins"/>
    <property type="match status" value="1"/>
</dbReference>
<accession>A0ABN3CHK8</accession>
<dbReference type="Proteomes" id="UP001499843">
    <property type="component" value="Unassembled WGS sequence"/>
</dbReference>
<dbReference type="GO" id="GO:0016779">
    <property type="term" value="F:nucleotidyltransferase activity"/>
    <property type="evidence" value="ECO:0007669"/>
    <property type="project" value="UniProtKB-KW"/>
</dbReference>
<keyword evidence="2" id="KW-0548">Nucleotidyltransferase</keyword>
<evidence type="ECO:0000313" key="3">
    <source>
        <dbReference type="Proteomes" id="UP001499843"/>
    </source>
</evidence>
<reference evidence="2 3" key="1">
    <citation type="journal article" date="2019" name="Int. J. Syst. Evol. Microbiol.">
        <title>The Global Catalogue of Microorganisms (GCM) 10K type strain sequencing project: providing services to taxonomists for standard genome sequencing and annotation.</title>
        <authorList>
            <consortium name="The Broad Institute Genomics Platform"/>
            <consortium name="The Broad Institute Genome Sequencing Center for Infectious Disease"/>
            <person name="Wu L."/>
            <person name="Ma J."/>
        </authorList>
    </citation>
    <scope>NUCLEOTIDE SEQUENCE [LARGE SCALE GENOMIC DNA]</scope>
    <source>
        <strain evidence="2 3">JCM 16114</strain>
    </source>
</reference>
<protein>
    <submittedName>
        <fullName evidence="2">ThiF family adenylyltransferase</fullName>
    </submittedName>
</protein>
<evidence type="ECO:0000313" key="2">
    <source>
        <dbReference type="EMBL" id="GAA2208909.1"/>
    </source>
</evidence>
<dbReference type="Pfam" id="PF00899">
    <property type="entry name" value="ThiF"/>
    <property type="match status" value="1"/>
</dbReference>
<evidence type="ECO:0000259" key="1">
    <source>
        <dbReference type="Pfam" id="PF00899"/>
    </source>
</evidence>
<dbReference type="Gene3D" id="3.40.50.720">
    <property type="entry name" value="NAD(P)-binding Rossmann-like Domain"/>
    <property type="match status" value="1"/>
</dbReference>
<name>A0ABN3CHK8_9ACTN</name>
<comment type="caution">
    <text evidence="2">The sequence shown here is derived from an EMBL/GenBank/DDBJ whole genome shotgun (WGS) entry which is preliminary data.</text>
</comment>
<sequence length="398" mass="43175">MAYPLSLDRHIRVKPIYPKYRLDDGCFRIGAQAGVTVEISDPYGELWTLVDALDGSRPLGEVVAVVREAFPHLGLDDVLDAVRDLDARGFVEDAGPTAYDGDDLSRYVGNINYFSHYDRLSSQRGAIQDQLRAAHCVLFGLGGGGSYILPLLLGAGFGQITAVDYDRVERTNLNRQFLYRESDLGSCKSEAAARIAGQLNPDVTFVPVQRKIESATQVAELVRGADVAICAIDEPPFIAQRRVNAGCVRESVPYVGGGSFVTRGRMFTVRPFETGCLDCLHLYYRRNDPKYLTKLGAALRSDLGSVTIAFPPHIALVAAMIAGEAIRLVTGHAEPIALARQIDVHYETGALQVMSAWPRDETGCPVCGAGADAGEFEVWRAGLSSPGAFAELALEHED</sequence>
<keyword evidence="2" id="KW-0808">Transferase</keyword>
<organism evidence="2 3">
    <name type="scientific">Nonomuraea monospora</name>
    <dbReference type="NCBI Taxonomy" id="568818"/>
    <lineage>
        <taxon>Bacteria</taxon>
        <taxon>Bacillati</taxon>
        <taxon>Actinomycetota</taxon>
        <taxon>Actinomycetes</taxon>
        <taxon>Streptosporangiales</taxon>
        <taxon>Streptosporangiaceae</taxon>
        <taxon>Nonomuraea</taxon>
    </lineage>
</organism>
<feature type="domain" description="THIF-type NAD/FAD binding fold" evidence="1">
    <location>
        <begin position="127"/>
        <end position="365"/>
    </location>
</feature>
<dbReference type="PANTHER" id="PTHR10953:SF102">
    <property type="entry name" value="ADENYLYLTRANSFERASE AND SULFURTRANSFERASE MOCS3"/>
    <property type="match status" value="1"/>
</dbReference>
<gene>
    <name evidence="2" type="ORF">GCM10009850_043670</name>
</gene>